<proteinExistence type="predicted"/>
<sequence>MSGIRTGPVLNFDVLLHIVSLAEMDTQSRVMKTCKALYRNGARELLRGEDVCIYTDKRLLSFLLFMHADPAVRIPCLHGLVLKIRTETAKEAGDSLVDLFLRLAECEHPAFRYLCLQSSKDLFLANHQLARAVARLHTVTSVIMESAGIQAAAVLQLLGRCSPLTRASINFCEDLLSSPSVTAEQLDPLHLLRYCRDTLTELSIEHWFLATRKFCVYPRLTTLTLSGDWTPATPKLRRAFPNLSELTVYGYANIPERRYASQRESNRNDQLVHGTWAAPMRSFWGGLYDLYVLAPISRIEYITLDYDTNYQNTNARWLRAILMDARPAHLELRAELHSGLTLLSDDWMNALTEQRNPQLQILQIELQVLGGDDSADLGQALDNLYAAVVCLKLAGFRLRINAWERARDDEHLEECIKNFDVGEYAHRIKESTPSMQLVSITLDADREEPYKKVRVGSSEKDLFVGGDHTD</sequence>
<evidence type="ECO:0000313" key="1">
    <source>
        <dbReference type="EMBL" id="RPD55159.1"/>
    </source>
</evidence>
<dbReference type="AlphaFoldDB" id="A0A5C2RVT7"/>
<accession>A0A5C2RVT7</accession>
<organism evidence="1 2">
    <name type="scientific">Lentinus tigrinus ALCF2SS1-6</name>
    <dbReference type="NCBI Taxonomy" id="1328759"/>
    <lineage>
        <taxon>Eukaryota</taxon>
        <taxon>Fungi</taxon>
        <taxon>Dikarya</taxon>
        <taxon>Basidiomycota</taxon>
        <taxon>Agaricomycotina</taxon>
        <taxon>Agaricomycetes</taxon>
        <taxon>Polyporales</taxon>
        <taxon>Polyporaceae</taxon>
        <taxon>Lentinus</taxon>
    </lineage>
</organism>
<dbReference type="Proteomes" id="UP000313359">
    <property type="component" value="Unassembled WGS sequence"/>
</dbReference>
<evidence type="ECO:0000313" key="2">
    <source>
        <dbReference type="Proteomes" id="UP000313359"/>
    </source>
</evidence>
<name>A0A5C2RVT7_9APHY</name>
<gene>
    <name evidence="1" type="ORF">L227DRAFT_579974</name>
</gene>
<dbReference type="EMBL" id="ML122298">
    <property type="protein sequence ID" value="RPD55159.1"/>
    <property type="molecule type" value="Genomic_DNA"/>
</dbReference>
<reference evidence="1" key="1">
    <citation type="journal article" date="2018" name="Genome Biol. Evol.">
        <title>Genomics and development of Lentinus tigrinus, a white-rot wood-decaying mushroom with dimorphic fruiting bodies.</title>
        <authorList>
            <person name="Wu B."/>
            <person name="Xu Z."/>
            <person name="Knudson A."/>
            <person name="Carlson A."/>
            <person name="Chen N."/>
            <person name="Kovaka S."/>
            <person name="LaButti K."/>
            <person name="Lipzen A."/>
            <person name="Pennachio C."/>
            <person name="Riley R."/>
            <person name="Schakwitz W."/>
            <person name="Umezawa K."/>
            <person name="Ohm R.A."/>
            <person name="Grigoriev I.V."/>
            <person name="Nagy L.G."/>
            <person name="Gibbons J."/>
            <person name="Hibbett D."/>
        </authorList>
    </citation>
    <scope>NUCLEOTIDE SEQUENCE [LARGE SCALE GENOMIC DNA]</scope>
    <source>
        <strain evidence="1">ALCF2SS1-6</strain>
    </source>
</reference>
<dbReference type="OrthoDB" id="2758445at2759"/>
<keyword evidence="2" id="KW-1185">Reference proteome</keyword>
<protein>
    <recommendedName>
        <fullName evidence="3">F-box domain-containing protein</fullName>
    </recommendedName>
</protein>
<evidence type="ECO:0008006" key="3">
    <source>
        <dbReference type="Google" id="ProtNLM"/>
    </source>
</evidence>